<keyword evidence="1" id="KW-0479">Metal-binding</keyword>
<dbReference type="PROSITE" id="PS50966">
    <property type="entry name" value="ZF_SWIM"/>
    <property type="match status" value="1"/>
</dbReference>
<feature type="compositionally biased region" description="Basic and acidic residues" evidence="2">
    <location>
        <begin position="127"/>
        <end position="141"/>
    </location>
</feature>
<feature type="domain" description="SWIM-type" evidence="3">
    <location>
        <begin position="53"/>
        <end position="86"/>
    </location>
</feature>
<evidence type="ECO:0000256" key="2">
    <source>
        <dbReference type="SAM" id="MobiDB-lite"/>
    </source>
</evidence>
<proteinExistence type="predicted"/>
<protein>
    <recommendedName>
        <fullName evidence="3">SWIM-type domain-containing protein</fullName>
    </recommendedName>
</protein>
<evidence type="ECO:0000313" key="4">
    <source>
        <dbReference type="EMBL" id="MBB3837890.1"/>
    </source>
</evidence>
<keyword evidence="5" id="KW-1185">Reference proteome</keyword>
<evidence type="ECO:0000256" key="1">
    <source>
        <dbReference type="PROSITE-ProRule" id="PRU00325"/>
    </source>
</evidence>
<dbReference type="EMBL" id="JACIBY010000003">
    <property type="protein sequence ID" value="MBB3837890.1"/>
    <property type="molecule type" value="Genomic_DNA"/>
</dbReference>
<dbReference type="GO" id="GO:0008270">
    <property type="term" value="F:zinc ion binding"/>
    <property type="evidence" value="ECO:0007669"/>
    <property type="project" value="UniProtKB-KW"/>
</dbReference>
<keyword evidence="1" id="KW-0862">Zinc</keyword>
<dbReference type="Proteomes" id="UP000541352">
    <property type="component" value="Unassembled WGS sequence"/>
</dbReference>
<feature type="region of interest" description="Disordered" evidence="2">
    <location>
        <begin position="113"/>
        <end position="141"/>
    </location>
</feature>
<evidence type="ECO:0000259" key="3">
    <source>
        <dbReference type="PROSITE" id="PS50966"/>
    </source>
</evidence>
<keyword evidence="1" id="KW-0863">Zinc-finger</keyword>
<dbReference type="Pfam" id="PF04434">
    <property type="entry name" value="SWIM"/>
    <property type="match status" value="1"/>
</dbReference>
<sequence length="451" mass="51736">MNFLNEDQVNQLAPDASSLKAGKDLANERKWLNYQSNERVLWGEVQGSGKDPYRTQIDLQNTAFKCSCPSRKFPCKHGLGLLFLVARRNGEIPQLTTEPSWVSEWINKRSEKAEAKIQPPISEEQDSEKTDKQAKDKEKRQNDRLLKVEAGIAELDLWLRDMVRGGLLALPEKGSAYFEKMAARMVDAQATGFASLVKEFTKINYYKGDSWQPQALEIAAKIHLQIEAFRNLDQLPPLVQEEVKSRVGWNVQQKELIENKEAETIDDEWVVIGRRSTQEEDIVLQRNWLYGCNSKRFALVLNFAYKTAAIETPLVPGNTSKARLVFYPSHSPFRALVKHHLESKSFLPTSLEGLESWHHSQLEYTRAIAQNPWADDIPQLVEHLQITKYQTHWYLQDTTGAVMRIHDSFEEAIIWKLLAFTAGQPTPLFLLRQSTSVWPLGIVQNFSYQLL</sequence>
<comment type="caution">
    <text evidence="4">The sequence shown here is derived from an EMBL/GenBank/DDBJ whole genome shotgun (WGS) entry which is preliminary data.</text>
</comment>
<accession>A0A7W5ZIV4</accession>
<dbReference type="AlphaFoldDB" id="A0A7W5ZIV4"/>
<dbReference type="InterPro" id="IPR007527">
    <property type="entry name" value="Znf_SWIM"/>
</dbReference>
<organism evidence="4 5">
    <name type="scientific">Runella defluvii</name>
    <dbReference type="NCBI Taxonomy" id="370973"/>
    <lineage>
        <taxon>Bacteria</taxon>
        <taxon>Pseudomonadati</taxon>
        <taxon>Bacteroidota</taxon>
        <taxon>Cytophagia</taxon>
        <taxon>Cytophagales</taxon>
        <taxon>Spirosomataceae</taxon>
        <taxon>Runella</taxon>
    </lineage>
</organism>
<gene>
    <name evidence="4" type="ORF">FHS57_001887</name>
</gene>
<dbReference type="RefSeq" id="WP_183972802.1">
    <property type="nucleotide sequence ID" value="NZ_JACIBY010000003.1"/>
</dbReference>
<reference evidence="4 5" key="1">
    <citation type="submission" date="2020-08" db="EMBL/GenBank/DDBJ databases">
        <title>Genomic Encyclopedia of Type Strains, Phase IV (KMG-IV): sequencing the most valuable type-strain genomes for metagenomic binning, comparative biology and taxonomic classification.</title>
        <authorList>
            <person name="Goeker M."/>
        </authorList>
    </citation>
    <scope>NUCLEOTIDE SEQUENCE [LARGE SCALE GENOMIC DNA]</scope>
    <source>
        <strain evidence="4 5">DSM 17976</strain>
    </source>
</reference>
<evidence type="ECO:0000313" key="5">
    <source>
        <dbReference type="Proteomes" id="UP000541352"/>
    </source>
</evidence>
<name>A0A7W5ZIV4_9BACT</name>